<feature type="compositionally biased region" description="Polar residues" evidence="1">
    <location>
        <begin position="20"/>
        <end position="32"/>
    </location>
</feature>
<dbReference type="InterPro" id="IPR036397">
    <property type="entry name" value="RNaseH_sf"/>
</dbReference>
<feature type="region of interest" description="Disordered" evidence="1">
    <location>
        <begin position="256"/>
        <end position="279"/>
    </location>
</feature>
<dbReference type="GO" id="GO:0003676">
    <property type="term" value="F:nucleic acid binding"/>
    <property type="evidence" value="ECO:0007669"/>
    <property type="project" value="InterPro"/>
</dbReference>
<evidence type="ECO:0000313" key="2">
    <source>
        <dbReference type="EMBL" id="KAH9359497.1"/>
    </source>
</evidence>
<dbReference type="AlphaFoldDB" id="A0A9J6FAN2"/>
<dbReference type="VEuPathDB" id="VectorBase:HLOH_048709"/>
<feature type="compositionally biased region" description="Low complexity" evidence="1">
    <location>
        <begin position="43"/>
        <end position="53"/>
    </location>
</feature>
<dbReference type="SUPFAM" id="SSF53098">
    <property type="entry name" value="Ribonuclease H-like"/>
    <property type="match status" value="1"/>
</dbReference>
<protein>
    <submittedName>
        <fullName evidence="2">Uncharacterized protein</fullName>
    </submittedName>
</protein>
<name>A0A9J6FAN2_HAELO</name>
<accession>A0A9J6FAN2</accession>
<organism evidence="2 3">
    <name type="scientific">Haemaphysalis longicornis</name>
    <name type="common">Bush tick</name>
    <dbReference type="NCBI Taxonomy" id="44386"/>
    <lineage>
        <taxon>Eukaryota</taxon>
        <taxon>Metazoa</taxon>
        <taxon>Ecdysozoa</taxon>
        <taxon>Arthropoda</taxon>
        <taxon>Chelicerata</taxon>
        <taxon>Arachnida</taxon>
        <taxon>Acari</taxon>
        <taxon>Parasitiformes</taxon>
        <taxon>Ixodida</taxon>
        <taxon>Ixodoidea</taxon>
        <taxon>Ixodidae</taxon>
        <taxon>Haemaphysalinae</taxon>
        <taxon>Haemaphysalis</taxon>
    </lineage>
</organism>
<dbReference type="InterPro" id="IPR012337">
    <property type="entry name" value="RNaseH-like_sf"/>
</dbReference>
<feature type="region of interest" description="Disordered" evidence="1">
    <location>
        <begin position="1"/>
        <end position="65"/>
    </location>
</feature>
<evidence type="ECO:0000256" key="1">
    <source>
        <dbReference type="SAM" id="MobiDB-lite"/>
    </source>
</evidence>
<dbReference type="EMBL" id="JABSTR010000001">
    <property type="protein sequence ID" value="KAH9359497.1"/>
    <property type="molecule type" value="Genomic_DNA"/>
</dbReference>
<dbReference type="Proteomes" id="UP000821853">
    <property type="component" value="Chromosome 1"/>
</dbReference>
<evidence type="ECO:0000313" key="3">
    <source>
        <dbReference type="Proteomes" id="UP000821853"/>
    </source>
</evidence>
<dbReference type="Gene3D" id="3.30.420.10">
    <property type="entry name" value="Ribonuclease H-like superfamily/Ribonuclease H"/>
    <property type="match status" value="1"/>
</dbReference>
<comment type="caution">
    <text evidence="2">The sequence shown here is derived from an EMBL/GenBank/DDBJ whole genome shotgun (WGS) entry which is preliminary data.</text>
</comment>
<reference evidence="2 3" key="1">
    <citation type="journal article" date="2020" name="Cell">
        <title>Large-Scale Comparative Analyses of Tick Genomes Elucidate Their Genetic Diversity and Vector Capacities.</title>
        <authorList>
            <consortium name="Tick Genome and Microbiome Consortium (TIGMIC)"/>
            <person name="Jia N."/>
            <person name="Wang J."/>
            <person name="Shi W."/>
            <person name="Du L."/>
            <person name="Sun Y."/>
            <person name="Zhan W."/>
            <person name="Jiang J.F."/>
            <person name="Wang Q."/>
            <person name="Zhang B."/>
            <person name="Ji P."/>
            <person name="Bell-Sakyi L."/>
            <person name="Cui X.M."/>
            <person name="Yuan T.T."/>
            <person name="Jiang B.G."/>
            <person name="Yang W.F."/>
            <person name="Lam T.T."/>
            <person name="Chang Q.C."/>
            <person name="Ding S.J."/>
            <person name="Wang X.J."/>
            <person name="Zhu J.G."/>
            <person name="Ruan X.D."/>
            <person name="Zhao L."/>
            <person name="Wei J.T."/>
            <person name="Ye R.Z."/>
            <person name="Que T.C."/>
            <person name="Du C.H."/>
            <person name="Zhou Y.H."/>
            <person name="Cheng J.X."/>
            <person name="Dai P.F."/>
            <person name="Guo W.B."/>
            <person name="Han X.H."/>
            <person name="Huang E.J."/>
            <person name="Li L.F."/>
            <person name="Wei W."/>
            <person name="Gao Y.C."/>
            <person name="Liu J.Z."/>
            <person name="Shao H.Z."/>
            <person name="Wang X."/>
            <person name="Wang C.C."/>
            <person name="Yang T.C."/>
            <person name="Huo Q.B."/>
            <person name="Li W."/>
            <person name="Chen H.Y."/>
            <person name="Chen S.E."/>
            <person name="Zhou L.G."/>
            <person name="Ni X.B."/>
            <person name="Tian J.H."/>
            <person name="Sheng Y."/>
            <person name="Liu T."/>
            <person name="Pan Y.S."/>
            <person name="Xia L.Y."/>
            <person name="Li J."/>
            <person name="Zhao F."/>
            <person name="Cao W.C."/>
        </authorList>
    </citation>
    <scope>NUCLEOTIDE SEQUENCE [LARGE SCALE GENOMIC DNA]</scope>
    <source>
        <strain evidence="2">HaeL-2018</strain>
    </source>
</reference>
<sequence>MDSSNLTTTKQVRMDHQDVKNTSTGHSFNWYTVTGGKYVKQDSSQQPSGTTPGSPSPAPRKSRLPPLPVSDYIVILRPRGLNLAEISPVQLSLAIQFNNRAPIAITKAWKVRIDPDQDIAIIGTPSQAAADNLAILTVLHLGGKVYEVRAYQTSPHDSVRGVIHGIPAEADSHYSMEMQVAIALAIIQHPRYIYTDSQDACHAYLRGRICPYAHHILDTHHPPERKRTISIIWTPSHTETEVRGNARAHHLAREEASTRAVVSGDEDPEERLDPPTPLTTFRSITKHYREQRRTLPPPHHLLETRGSNNTYPTPTRMNLLYPQLYSSPACPNCQQARGTIYHMVLACPNHPAPQDAARLRDHPNTWETAIRASVAEGQRQLISLADEACRTNGTLDVGTGPG</sequence>
<keyword evidence="3" id="KW-1185">Reference proteome</keyword>
<gene>
    <name evidence="2" type="ORF">HPB48_022539</name>
</gene>
<proteinExistence type="predicted"/>
<dbReference type="OrthoDB" id="3044497at2759"/>
<feature type="compositionally biased region" description="Polar residues" evidence="1">
    <location>
        <begin position="1"/>
        <end position="11"/>
    </location>
</feature>